<protein>
    <submittedName>
        <fullName evidence="1">Uncharacterized protein</fullName>
    </submittedName>
</protein>
<evidence type="ECO:0000313" key="2">
    <source>
        <dbReference type="Proteomes" id="UP001215598"/>
    </source>
</evidence>
<proteinExistence type="predicted"/>
<dbReference type="Proteomes" id="UP001215598">
    <property type="component" value="Unassembled WGS sequence"/>
</dbReference>
<reference evidence="1" key="1">
    <citation type="submission" date="2023-03" db="EMBL/GenBank/DDBJ databases">
        <title>Massive genome expansion in bonnet fungi (Mycena s.s.) driven by repeated elements and novel gene families across ecological guilds.</title>
        <authorList>
            <consortium name="Lawrence Berkeley National Laboratory"/>
            <person name="Harder C.B."/>
            <person name="Miyauchi S."/>
            <person name="Viragh M."/>
            <person name="Kuo A."/>
            <person name="Thoen E."/>
            <person name="Andreopoulos B."/>
            <person name="Lu D."/>
            <person name="Skrede I."/>
            <person name="Drula E."/>
            <person name="Henrissat B."/>
            <person name="Morin E."/>
            <person name="Kohler A."/>
            <person name="Barry K."/>
            <person name="LaButti K."/>
            <person name="Morin E."/>
            <person name="Salamov A."/>
            <person name="Lipzen A."/>
            <person name="Mereny Z."/>
            <person name="Hegedus B."/>
            <person name="Baldrian P."/>
            <person name="Stursova M."/>
            <person name="Weitz H."/>
            <person name="Taylor A."/>
            <person name="Grigoriev I.V."/>
            <person name="Nagy L.G."/>
            <person name="Martin F."/>
            <person name="Kauserud H."/>
        </authorList>
    </citation>
    <scope>NUCLEOTIDE SEQUENCE</scope>
    <source>
        <strain evidence="1">CBHHK182m</strain>
    </source>
</reference>
<accession>A0AAD7IQ09</accession>
<dbReference type="EMBL" id="JARKIB010000074">
    <property type="protein sequence ID" value="KAJ7748076.1"/>
    <property type="molecule type" value="Genomic_DNA"/>
</dbReference>
<dbReference type="AlphaFoldDB" id="A0AAD7IQ09"/>
<sequence length="55" mass="6267">MQDDASTALQPGIRKENYTTADSDLEKLGYKQEMTRSRGLSHILFMTLGETLKYL</sequence>
<name>A0AAD7IQ09_9AGAR</name>
<keyword evidence="2" id="KW-1185">Reference proteome</keyword>
<organism evidence="1 2">
    <name type="scientific">Mycena metata</name>
    <dbReference type="NCBI Taxonomy" id="1033252"/>
    <lineage>
        <taxon>Eukaryota</taxon>
        <taxon>Fungi</taxon>
        <taxon>Dikarya</taxon>
        <taxon>Basidiomycota</taxon>
        <taxon>Agaricomycotina</taxon>
        <taxon>Agaricomycetes</taxon>
        <taxon>Agaricomycetidae</taxon>
        <taxon>Agaricales</taxon>
        <taxon>Marasmiineae</taxon>
        <taxon>Mycenaceae</taxon>
        <taxon>Mycena</taxon>
    </lineage>
</organism>
<comment type="caution">
    <text evidence="1">The sequence shown here is derived from an EMBL/GenBank/DDBJ whole genome shotgun (WGS) entry which is preliminary data.</text>
</comment>
<evidence type="ECO:0000313" key="1">
    <source>
        <dbReference type="EMBL" id="KAJ7748076.1"/>
    </source>
</evidence>
<gene>
    <name evidence="1" type="ORF">B0H16DRAFT_1553942</name>
</gene>